<gene>
    <name evidence="2" type="ORF">SG35_003065</name>
</gene>
<organism evidence="2 3">
    <name type="scientific">Thalassomonas actiniarum</name>
    <dbReference type="NCBI Taxonomy" id="485447"/>
    <lineage>
        <taxon>Bacteria</taxon>
        <taxon>Pseudomonadati</taxon>
        <taxon>Pseudomonadota</taxon>
        <taxon>Gammaproteobacteria</taxon>
        <taxon>Alteromonadales</taxon>
        <taxon>Colwelliaceae</taxon>
        <taxon>Thalassomonas</taxon>
    </lineage>
</organism>
<dbReference type="Proteomes" id="UP000032568">
    <property type="component" value="Chromosome"/>
</dbReference>
<evidence type="ECO:0000313" key="3">
    <source>
        <dbReference type="Proteomes" id="UP000032568"/>
    </source>
</evidence>
<evidence type="ECO:0000313" key="2">
    <source>
        <dbReference type="EMBL" id="WDD99668.1"/>
    </source>
</evidence>
<proteinExistence type="predicted"/>
<dbReference type="EMBL" id="CP059735">
    <property type="protein sequence ID" value="WDD99668.1"/>
    <property type="molecule type" value="Genomic_DNA"/>
</dbReference>
<feature type="transmembrane region" description="Helical" evidence="1">
    <location>
        <begin position="35"/>
        <end position="56"/>
    </location>
</feature>
<protein>
    <submittedName>
        <fullName evidence="2">Uncharacterized protein</fullName>
    </submittedName>
</protein>
<sequence length="261" mass="28646">MAEVLLVSVAVGLSQAIDISNRSFAIFVMHSKQAIFFILTLTFSFVAQAESLFVFLPTQVRAKVMQQQISQICPELEVTVFGRGKDFRRQIKNTPPSAVLSLMPIIERLGSFDTVLKGAKNGQTQEKYVIVSVGRPLNMQDIAQKKIGVVDLLGRKPMGEYIAGIFPVAVKLKRVTKTEDLLPLLTFGSVEAVLVSESHFLQLKAKSNLKLVASSSNLTMSLVNLALSGVNAKEKLLSCISRFDDKINSTLGVDQWLAMSK</sequence>
<evidence type="ECO:0000256" key="1">
    <source>
        <dbReference type="SAM" id="Phobius"/>
    </source>
</evidence>
<keyword evidence="1" id="KW-1133">Transmembrane helix</keyword>
<dbReference type="RefSeq" id="WP_044834971.1">
    <property type="nucleotide sequence ID" value="NZ_CP059735.1"/>
</dbReference>
<dbReference type="AlphaFoldDB" id="A0AAF0C483"/>
<keyword evidence="3" id="KW-1185">Reference proteome</keyword>
<dbReference type="KEGG" id="tact:SG35_003065"/>
<reference evidence="2 3" key="2">
    <citation type="journal article" date="2022" name="Mar. Drugs">
        <title>Bioassay-Guided Fractionation Leads to the Detection of Cholic Acid Generated by the Rare Thalassomonas sp.</title>
        <authorList>
            <person name="Pheiffer F."/>
            <person name="Schneider Y.K."/>
            <person name="Hansen E.H."/>
            <person name="Andersen J.H."/>
            <person name="Isaksson J."/>
            <person name="Busche T."/>
            <person name="R C."/>
            <person name="Kalinowski J."/>
            <person name="Zyl L.V."/>
            <person name="Trindade M."/>
        </authorList>
    </citation>
    <scope>NUCLEOTIDE SEQUENCE [LARGE SCALE GENOMIC DNA]</scope>
    <source>
        <strain evidence="2 3">A5K-106</strain>
    </source>
</reference>
<name>A0AAF0C483_9GAMM</name>
<keyword evidence="1" id="KW-0472">Membrane</keyword>
<keyword evidence="1" id="KW-0812">Transmembrane</keyword>
<reference evidence="2 3" key="1">
    <citation type="journal article" date="2015" name="Genome Announc.">
        <title>Draft Genome Sequences of Marine Isolates of Thalassomonas viridans and Thalassomonas actiniarum.</title>
        <authorList>
            <person name="Olonade I."/>
            <person name="van Zyl L.J."/>
            <person name="Trindade M."/>
        </authorList>
    </citation>
    <scope>NUCLEOTIDE SEQUENCE [LARGE SCALE GENOMIC DNA]</scope>
    <source>
        <strain evidence="2 3">A5K-106</strain>
    </source>
</reference>
<accession>A0AAF0C483</accession>